<dbReference type="GeneID" id="6165478"/>
<reference evidence="1" key="1">
    <citation type="submission" date="2008-03" db="EMBL/GenBank/DDBJ databases">
        <title>Complete sequence of Thermoproteus neutrophilus V24Sta.</title>
        <authorList>
            <consortium name="US DOE Joint Genome Institute"/>
            <person name="Copeland A."/>
            <person name="Lucas S."/>
            <person name="Lapidus A."/>
            <person name="Glavina del Rio T."/>
            <person name="Dalin E."/>
            <person name="Tice H."/>
            <person name="Bruce D."/>
            <person name="Goodwin L."/>
            <person name="Pitluck S."/>
            <person name="Sims D."/>
            <person name="Brettin T."/>
            <person name="Detter J.C."/>
            <person name="Han C."/>
            <person name="Kuske C.R."/>
            <person name="Schmutz J."/>
            <person name="Larimer F."/>
            <person name="Land M."/>
            <person name="Hauser L."/>
            <person name="Kyrpides N."/>
            <person name="Mikhailova N."/>
            <person name="Biddle J.F."/>
            <person name="Zhang Z."/>
            <person name="Fitz-Gibbon S.T."/>
            <person name="Lowe T.M."/>
            <person name="Saltikov C."/>
            <person name="House C.H."/>
            <person name="Richardson P."/>
        </authorList>
    </citation>
    <scope>NUCLEOTIDE SEQUENCE [LARGE SCALE GENOMIC DNA]</scope>
    <source>
        <strain evidence="1">V24Sta</strain>
    </source>
</reference>
<evidence type="ECO:0000313" key="2">
    <source>
        <dbReference type="Proteomes" id="UP000001694"/>
    </source>
</evidence>
<dbReference type="Proteomes" id="UP000001694">
    <property type="component" value="Chromosome"/>
</dbReference>
<dbReference type="EMBL" id="CP001014">
    <property type="protein sequence ID" value="ACB39543.1"/>
    <property type="molecule type" value="Genomic_DNA"/>
</dbReference>
<dbReference type="STRING" id="444157.Tneu_0604"/>
<protein>
    <submittedName>
        <fullName evidence="1">Uncharacterized protein</fullName>
    </submittedName>
</protein>
<dbReference type="RefSeq" id="WP_012349963.1">
    <property type="nucleotide sequence ID" value="NC_010525.1"/>
</dbReference>
<dbReference type="eggNOG" id="arCOG07747">
    <property type="taxonomic scope" value="Archaea"/>
</dbReference>
<dbReference type="KEGG" id="tne:Tneu_0604"/>
<organism evidence="1 2">
    <name type="scientific">Pyrobaculum neutrophilum (strain DSM 2338 / JCM 9278 / NBRC 100436 / V24Sta)</name>
    <name type="common">Thermoproteus neutrophilus</name>
    <dbReference type="NCBI Taxonomy" id="444157"/>
    <lineage>
        <taxon>Archaea</taxon>
        <taxon>Thermoproteota</taxon>
        <taxon>Thermoprotei</taxon>
        <taxon>Thermoproteales</taxon>
        <taxon>Thermoproteaceae</taxon>
        <taxon>Pyrobaculum</taxon>
    </lineage>
</organism>
<dbReference type="HOGENOM" id="CLU_185779_0_0_2"/>
<gene>
    <name evidence="1" type="ordered locus">Tneu_0604</name>
</gene>
<proteinExistence type="predicted"/>
<accession>B1YCN0</accession>
<evidence type="ECO:0000313" key="1">
    <source>
        <dbReference type="EMBL" id="ACB39543.1"/>
    </source>
</evidence>
<keyword evidence="2" id="KW-1185">Reference proteome</keyword>
<sequence length="74" mass="8074">MGAWTYSEIPETELKVILAVYRPRCHLCGARLTPTNAGYIRIGQAVELALCGQCLRDYVEYVSEVVKAAVAADG</sequence>
<name>B1YCN0_PYRNV</name>
<dbReference type="AlphaFoldDB" id="B1YCN0"/>